<name>A0ACC0CZB5_9PEZI</name>
<dbReference type="Proteomes" id="UP001497680">
    <property type="component" value="Unassembled WGS sequence"/>
</dbReference>
<gene>
    <name evidence="1" type="ORF">F4821DRAFT_239699</name>
</gene>
<dbReference type="EMBL" id="MU394321">
    <property type="protein sequence ID" value="KAI6085832.1"/>
    <property type="molecule type" value="Genomic_DNA"/>
</dbReference>
<organism evidence="1 2">
    <name type="scientific">Hypoxylon rubiginosum</name>
    <dbReference type="NCBI Taxonomy" id="110542"/>
    <lineage>
        <taxon>Eukaryota</taxon>
        <taxon>Fungi</taxon>
        <taxon>Dikarya</taxon>
        <taxon>Ascomycota</taxon>
        <taxon>Pezizomycotina</taxon>
        <taxon>Sordariomycetes</taxon>
        <taxon>Xylariomycetidae</taxon>
        <taxon>Xylariales</taxon>
        <taxon>Hypoxylaceae</taxon>
        <taxon>Hypoxylon</taxon>
    </lineage>
</organism>
<sequence length="449" mass="49395">MVLDIYWIGLLVLVPLVALVAGHQVILRPFQGAKGDGVATPRDVEAAAFRKTFLCVYLVVMGSEWLQGPYMYSLFKDEKALDEWTVAALYVTTYVSAAASAFVTGYLADRFGRRAACLVYCVMHTLGSISVMFDAIGILVAGRVLGGICLNLLWTTFESWMVTEYNARGLEQSSFPLSAMFGIMTKYNCVTAITSGLLSHCVVLAVGSKTSPFMVGVAFDACAVVLMLWTWNENRGAILDFNTETQESFCDGMPDDSPVQKPIAALKDLRIWVLSFASCCFEGTIFIFTFLWPGTLQKAHDKEYPGDGYATPYGVVFANLMSTMVLGAILFNFLTRTEKSAIERKPPFNVISPTSLLGIAFFVSTLSFLIAAVSKLELQFFLSFLLLELCNGIYVPSMAYHRGTIVKDSGRTLIYGLMNIPLFVFVIAAIYTTSNGGKSILPCFTYVYH</sequence>
<reference evidence="1 2" key="1">
    <citation type="journal article" date="2022" name="New Phytol.">
        <title>Ecological generalism drives hyperdiversity of secondary metabolite gene clusters in xylarialean endophytes.</title>
        <authorList>
            <person name="Franco M.E.E."/>
            <person name="Wisecaver J.H."/>
            <person name="Arnold A.E."/>
            <person name="Ju Y.M."/>
            <person name="Slot J.C."/>
            <person name="Ahrendt S."/>
            <person name="Moore L.P."/>
            <person name="Eastman K.E."/>
            <person name="Scott K."/>
            <person name="Konkel Z."/>
            <person name="Mondo S.J."/>
            <person name="Kuo A."/>
            <person name="Hayes R.D."/>
            <person name="Haridas S."/>
            <person name="Andreopoulos B."/>
            <person name="Riley R."/>
            <person name="LaButti K."/>
            <person name="Pangilinan J."/>
            <person name="Lipzen A."/>
            <person name="Amirebrahimi M."/>
            <person name="Yan J."/>
            <person name="Adam C."/>
            <person name="Keymanesh K."/>
            <person name="Ng V."/>
            <person name="Louie K."/>
            <person name="Northen T."/>
            <person name="Drula E."/>
            <person name="Henrissat B."/>
            <person name="Hsieh H.M."/>
            <person name="Youens-Clark K."/>
            <person name="Lutzoni F."/>
            <person name="Miadlikowska J."/>
            <person name="Eastwood D.C."/>
            <person name="Hamelin R.C."/>
            <person name="Grigoriev I.V."/>
            <person name="U'Ren J.M."/>
        </authorList>
    </citation>
    <scope>NUCLEOTIDE SEQUENCE [LARGE SCALE GENOMIC DNA]</scope>
    <source>
        <strain evidence="1 2">ER1909</strain>
    </source>
</reference>
<accession>A0ACC0CZB5</accession>
<protein>
    <submittedName>
        <fullName evidence="1">MFS general substrate transporter</fullName>
    </submittedName>
</protein>
<comment type="caution">
    <text evidence="1">The sequence shown here is derived from an EMBL/GenBank/DDBJ whole genome shotgun (WGS) entry which is preliminary data.</text>
</comment>
<keyword evidence="2" id="KW-1185">Reference proteome</keyword>
<proteinExistence type="predicted"/>
<evidence type="ECO:0000313" key="2">
    <source>
        <dbReference type="Proteomes" id="UP001497680"/>
    </source>
</evidence>
<evidence type="ECO:0000313" key="1">
    <source>
        <dbReference type="EMBL" id="KAI6085832.1"/>
    </source>
</evidence>